<name>A0ABU4JXI8_9CLOT</name>
<dbReference type="InterPro" id="IPR050744">
    <property type="entry name" value="AI-2_Isomerase_LsrG"/>
</dbReference>
<dbReference type="Pfam" id="PF03992">
    <property type="entry name" value="ABM"/>
    <property type="match status" value="1"/>
</dbReference>
<reference evidence="2 3" key="1">
    <citation type="submission" date="2023-04" db="EMBL/GenBank/DDBJ databases">
        <title>Clostridium tannerae sp. nov., isolated from the fecal material of an alpaca.</title>
        <authorList>
            <person name="Miller S."/>
            <person name="Hendry M."/>
            <person name="King J."/>
            <person name="Sankaranarayanan K."/>
            <person name="Lawson P.A."/>
        </authorList>
    </citation>
    <scope>NUCLEOTIDE SEQUENCE [LARGE SCALE GENOMIC DNA]</scope>
    <source>
        <strain evidence="2 3">A1-XYC3</strain>
    </source>
</reference>
<feature type="domain" description="ABM" evidence="1">
    <location>
        <begin position="2"/>
        <end position="91"/>
    </location>
</feature>
<dbReference type="Proteomes" id="UP001281656">
    <property type="component" value="Unassembled WGS sequence"/>
</dbReference>
<dbReference type="EC" id="1.-.-.-" evidence="2"/>
<dbReference type="PROSITE" id="PS51725">
    <property type="entry name" value="ABM"/>
    <property type="match status" value="1"/>
</dbReference>
<evidence type="ECO:0000313" key="3">
    <source>
        <dbReference type="Proteomes" id="UP001281656"/>
    </source>
</evidence>
<proteinExistence type="predicted"/>
<evidence type="ECO:0000259" key="1">
    <source>
        <dbReference type="PROSITE" id="PS51725"/>
    </source>
</evidence>
<dbReference type="PANTHER" id="PTHR33336">
    <property type="entry name" value="QUINOL MONOOXYGENASE YGIN-RELATED"/>
    <property type="match status" value="1"/>
</dbReference>
<dbReference type="InterPro" id="IPR011008">
    <property type="entry name" value="Dimeric_a/b-barrel"/>
</dbReference>
<dbReference type="GO" id="GO:0004497">
    <property type="term" value="F:monooxygenase activity"/>
    <property type="evidence" value="ECO:0007669"/>
    <property type="project" value="UniProtKB-KW"/>
</dbReference>
<dbReference type="RefSeq" id="WP_318799102.1">
    <property type="nucleotide sequence ID" value="NZ_JARUJP010000030.1"/>
</dbReference>
<keyword evidence="2" id="KW-0560">Oxidoreductase</keyword>
<evidence type="ECO:0000313" key="2">
    <source>
        <dbReference type="EMBL" id="MDW8802870.1"/>
    </source>
</evidence>
<organism evidence="2 3">
    <name type="scientific">Clostridium tanneri</name>
    <dbReference type="NCBI Taxonomy" id="3037988"/>
    <lineage>
        <taxon>Bacteria</taxon>
        <taxon>Bacillati</taxon>
        <taxon>Bacillota</taxon>
        <taxon>Clostridia</taxon>
        <taxon>Eubacteriales</taxon>
        <taxon>Clostridiaceae</taxon>
        <taxon>Clostridium</taxon>
    </lineage>
</organism>
<keyword evidence="2" id="KW-0503">Monooxygenase</keyword>
<dbReference type="SUPFAM" id="SSF54909">
    <property type="entry name" value="Dimeric alpha+beta barrel"/>
    <property type="match status" value="1"/>
</dbReference>
<dbReference type="InterPro" id="IPR007138">
    <property type="entry name" value="ABM_dom"/>
</dbReference>
<accession>A0ABU4JXI8</accession>
<dbReference type="Gene3D" id="3.30.70.100">
    <property type="match status" value="1"/>
</dbReference>
<keyword evidence="3" id="KW-1185">Reference proteome</keyword>
<comment type="caution">
    <text evidence="2">The sequence shown here is derived from an EMBL/GenBank/DDBJ whole genome shotgun (WGS) entry which is preliminary data.</text>
</comment>
<protein>
    <submittedName>
        <fullName evidence="2">Quinol monooxygenase</fullName>
        <ecNumber evidence="2">1.-.-.-</ecNumber>
    </submittedName>
</protein>
<sequence>MIKVVSKNYVKADKVEKFKELAAELIKESVKEDGCVAYNLYEDVSDSTILTFIEEWKDEAALDFHRNTPHFKRIVPQLAELHEKAKDLNLYRSCF</sequence>
<dbReference type="EMBL" id="JARUJP010000030">
    <property type="protein sequence ID" value="MDW8802870.1"/>
    <property type="molecule type" value="Genomic_DNA"/>
</dbReference>
<dbReference type="PANTHER" id="PTHR33336:SF15">
    <property type="entry name" value="ABM DOMAIN-CONTAINING PROTEIN"/>
    <property type="match status" value="1"/>
</dbReference>
<gene>
    <name evidence="2" type="ORF">P8V03_17125</name>
</gene>